<proteinExistence type="predicted"/>
<reference evidence="2" key="1">
    <citation type="submission" date="2018-02" db="EMBL/GenBank/DDBJ databases">
        <authorList>
            <person name="Cohen D.B."/>
            <person name="Kent A.D."/>
        </authorList>
    </citation>
    <scope>NUCLEOTIDE SEQUENCE</scope>
</reference>
<feature type="compositionally biased region" description="Basic and acidic residues" evidence="1">
    <location>
        <begin position="85"/>
        <end position="104"/>
    </location>
</feature>
<dbReference type="PANTHER" id="PTHR32108:SF9">
    <property type="entry name" value="REVERSE TRANSCRIPTASE RNASE H-LIKE DOMAIN-CONTAINING PROTEIN"/>
    <property type="match status" value="1"/>
</dbReference>
<protein>
    <recommendedName>
        <fullName evidence="3">Retrotransposon gag domain-containing protein</fullName>
    </recommendedName>
</protein>
<feature type="region of interest" description="Disordered" evidence="1">
    <location>
        <begin position="275"/>
        <end position="297"/>
    </location>
</feature>
<accession>A0A2N9FEU8</accession>
<gene>
    <name evidence="2" type="ORF">FSB_LOCUS13614</name>
</gene>
<feature type="region of interest" description="Disordered" evidence="1">
    <location>
        <begin position="75"/>
        <end position="105"/>
    </location>
</feature>
<evidence type="ECO:0008006" key="3">
    <source>
        <dbReference type="Google" id="ProtNLM"/>
    </source>
</evidence>
<evidence type="ECO:0000313" key="2">
    <source>
        <dbReference type="EMBL" id="SPC85732.1"/>
    </source>
</evidence>
<dbReference type="AlphaFoldDB" id="A0A2N9FEU8"/>
<dbReference type="EMBL" id="OIVN01000799">
    <property type="protein sequence ID" value="SPC85732.1"/>
    <property type="molecule type" value="Genomic_DNA"/>
</dbReference>
<name>A0A2N9FEU8_FAGSY</name>
<dbReference type="PANTHER" id="PTHR32108">
    <property type="entry name" value="DNA-DIRECTED RNA POLYMERASE SUBUNIT ALPHA"/>
    <property type="match status" value="1"/>
</dbReference>
<evidence type="ECO:0000256" key="1">
    <source>
        <dbReference type="SAM" id="MobiDB-lite"/>
    </source>
</evidence>
<organism evidence="2">
    <name type="scientific">Fagus sylvatica</name>
    <name type="common">Beechnut</name>
    <dbReference type="NCBI Taxonomy" id="28930"/>
    <lineage>
        <taxon>Eukaryota</taxon>
        <taxon>Viridiplantae</taxon>
        <taxon>Streptophyta</taxon>
        <taxon>Embryophyta</taxon>
        <taxon>Tracheophyta</taxon>
        <taxon>Spermatophyta</taxon>
        <taxon>Magnoliopsida</taxon>
        <taxon>eudicotyledons</taxon>
        <taxon>Gunneridae</taxon>
        <taxon>Pentapetalae</taxon>
        <taxon>rosids</taxon>
        <taxon>fabids</taxon>
        <taxon>Fagales</taxon>
        <taxon>Fagaceae</taxon>
        <taxon>Fagus</taxon>
    </lineage>
</organism>
<sequence length="356" mass="40792">MYCETMAPYAGNEPLLIMTFQESLSSQVAAWFLQLEEITHWKGLTVAFLAQYLFNTESTLDYLDLQGMERKSGEALDLGDQGDTIDSHFDANEHSSKNNEESMKRVRRPINRVVIQKANPKEADHRTWHAPKDLVERVEHLEKQLDEMSKPRKFCTLPMPMDELYPRLLERGLISPVFLRLSPHHLHDSSKQCEFHFGIPGHSLEDCHALKRRVQDLINHGILRINEGSTPSVIIAWSPEHHKVEVKDGTFIPSLKSQGPTTSDIQPVHLSTLPTHLEARKPTVPKVQPKLTSKKANHPTNKYMTLKRKIQELGRFEPEVLVAVQPRKLNMHTIHTKRIKLTVDSHSCEPSKDQND</sequence>